<evidence type="ECO:0000256" key="2">
    <source>
        <dbReference type="ARBA" id="ARBA00022801"/>
    </source>
</evidence>
<dbReference type="STRING" id="1006006.Mcup_0619"/>
<dbReference type="Pfam" id="PF00557">
    <property type="entry name" value="Peptidase_M24"/>
    <property type="match status" value="1"/>
</dbReference>
<dbReference type="GO" id="GO:0046872">
    <property type="term" value="F:metal ion binding"/>
    <property type="evidence" value="ECO:0007669"/>
    <property type="project" value="UniProtKB-KW"/>
</dbReference>
<dbReference type="PRINTS" id="PR00599">
    <property type="entry name" value="MAPEPTIDASE"/>
</dbReference>
<dbReference type="SUPFAM" id="SSF53092">
    <property type="entry name" value="Creatinase/prolidase N-terminal domain"/>
    <property type="match status" value="1"/>
</dbReference>
<dbReference type="PROSITE" id="PS00491">
    <property type="entry name" value="PROLINE_PEPTIDASE"/>
    <property type="match status" value="1"/>
</dbReference>
<dbReference type="GO" id="GO:0016787">
    <property type="term" value="F:hydrolase activity"/>
    <property type="evidence" value="ECO:0007669"/>
    <property type="project" value="UniProtKB-KW"/>
</dbReference>
<dbReference type="InterPro" id="IPR050659">
    <property type="entry name" value="Peptidase_M24B"/>
</dbReference>
<keyword evidence="1" id="KW-0479">Metal-binding</keyword>
<dbReference type="InterPro" id="IPR029149">
    <property type="entry name" value="Creatin/AminoP/Spt16_N"/>
</dbReference>
<dbReference type="InterPro" id="IPR036005">
    <property type="entry name" value="Creatinase/aminopeptidase-like"/>
</dbReference>
<dbReference type="eggNOG" id="arCOG01000">
    <property type="taxonomic scope" value="Archaea"/>
</dbReference>
<name>F4G134_METCR</name>
<dbReference type="Pfam" id="PF01321">
    <property type="entry name" value="Creatinase_N"/>
    <property type="match status" value="1"/>
</dbReference>
<evidence type="ECO:0000313" key="5">
    <source>
        <dbReference type="EMBL" id="AEB94724.1"/>
    </source>
</evidence>
<dbReference type="PATRIC" id="fig|1006006.8.peg.620"/>
<keyword evidence="6" id="KW-1185">Reference proteome</keyword>
<dbReference type="Gene3D" id="3.90.230.10">
    <property type="entry name" value="Creatinase/methionine aminopeptidase superfamily"/>
    <property type="match status" value="1"/>
</dbReference>
<dbReference type="InterPro" id="IPR001131">
    <property type="entry name" value="Peptidase_M24B_aminopep-P_CS"/>
</dbReference>
<evidence type="ECO:0000256" key="1">
    <source>
        <dbReference type="ARBA" id="ARBA00022723"/>
    </source>
</evidence>
<protein>
    <submittedName>
        <fullName evidence="5">Peptidase M24</fullName>
    </submittedName>
</protein>
<dbReference type="InterPro" id="IPR001714">
    <property type="entry name" value="Pept_M24_MAP"/>
</dbReference>
<feature type="domain" description="Peptidase M24" evidence="3">
    <location>
        <begin position="139"/>
        <end position="340"/>
    </location>
</feature>
<feature type="domain" description="Creatinase N-terminal" evidence="4">
    <location>
        <begin position="2"/>
        <end position="132"/>
    </location>
</feature>
<keyword evidence="2" id="KW-0378">Hydrolase</keyword>
<dbReference type="PANTHER" id="PTHR46112:SF9">
    <property type="entry name" value="XAA-PRO AMINOPEPTIDASE"/>
    <property type="match status" value="1"/>
</dbReference>
<gene>
    <name evidence="5" type="ordered locus">Mcup_0619</name>
</gene>
<dbReference type="PANTHER" id="PTHR46112">
    <property type="entry name" value="AMINOPEPTIDASE"/>
    <property type="match status" value="1"/>
</dbReference>
<evidence type="ECO:0000313" key="6">
    <source>
        <dbReference type="Proteomes" id="UP000007812"/>
    </source>
</evidence>
<dbReference type="HOGENOM" id="CLU_017266_4_0_2"/>
<proteinExistence type="predicted"/>
<reference evidence="5 6" key="1">
    <citation type="journal article" date="2011" name="J. Bacteriol.">
        <title>Complete genome sequence of Metallosphaera cuprina, a metal sulfide-oxidizing archaeon from a hot spring.</title>
        <authorList>
            <person name="Liu L.J."/>
            <person name="You X.Y."/>
            <person name="Zheng H."/>
            <person name="Wang S."/>
            <person name="Jiang C.Y."/>
            <person name="Liu S.J."/>
        </authorList>
    </citation>
    <scope>NUCLEOTIDE SEQUENCE [LARGE SCALE GENOMIC DNA]</scope>
    <source>
        <strain evidence="5 6">Ar-4</strain>
    </source>
</reference>
<dbReference type="CDD" id="cd01092">
    <property type="entry name" value="APP-like"/>
    <property type="match status" value="1"/>
</dbReference>
<organism evidence="5 6">
    <name type="scientific">Metallosphaera cuprina (strain Ar-4)</name>
    <dbReference type="NCBI Taxonomy" id="1006006"/>
    <lineage>
        <taxon>Archaea</taxon>
        <taxon>Thermoproteota</taxon>
        <taxon>Thermoprotei</taxon>
        <taxon>Sulfolobales</taxon>
        <taxon>Sulfolobaceae</taxon>
        <taxon>Metallosphaera</taxon>
    </lineage>
</organism>
<dbReference type="EMBL" id="CP002656">
    <property type="protein sequence ID" value="AEB94724.1"/>
    <property type="molecule type" value="Genomic_DNA"/>
</dbReference>
<dbReference type="KEGG" id="mcn:Mcup_0619"/>
<sequence length="354" mass="39673">MRLYKLEKIKEKLNARNLMILGEPNVFYFTGYRGAGGLLDCDGNKVLLAPLLERNRALKVKGIDVKLYYPFKIDDEVIEGNLTTAMKQICKPSPNDQVLVDVGYVPTEIYIQLNSIYNIKNITQEILETRAIKDDQEIEMIKLAQRATAEAMKKAGSSLDKDMTEIELAGLIDMTMRREGAEDYAFPSITAFGENAAEPHHIPTMRSLKSGDTVVVDIGAKYQGYSFDSTRTFLYNCSEKAKKVYETVLEAQLEAIDTVREGVEASTVDKVARSRIERAGYGKYFVHSTGHGVGIEVHENPTISMRSKDLLKEGMVITVEPGIYIENELGVRIEDTLIVRKGKPEVLETVYKAI</sequence>
<evidence type="ECO:0000259" key="3">
    <source>
        <dbReference type="Pfam" id="PF00557"/>
    </source>
</evidence>
<accession>F4G134</accession>
<dbReference type="InterPro" id="IPR000587">
    <property type="entry name" value="Creatinase_N"/>
</dbReference>
<dbReference type="SUPFAM" id="SSF55920">
    <property type="entry name" value="Creatinase/aminopeptidase"/>
    <property type="match status" value="1"/>
</dbReference>
<dbReference type="Gene3D" id="3.40.350.10">
    <property type="entry name" value="Creatinase/prolidase N-terminal domain"/>
    <property type="match status" value="1"/>
</dbReference>
<dbReference type="Proteomes" id="UP000007812">
    <property type="component" value="Chromosome"/>
</dbReference>
<dbReference type="InterPro" id="IPR000994">
    <property type="entry name" value="Pept_M24"/>
</dbReference>
<evidence type="ECO:0000259" key="4">
    <source>
        <dbReference type="Pfam" id="PF01321"/>
    </source>
</evidence>
<dbReference type="AlphaFoldDB" id="F4G134"/>